<dbReference type="Gene3D" id="3.40.50.11550">
    <property type="match status" value="2"/>
</dbReference>
<dbReference type="RefSeq" id="WP_098478822.1">
    <property type="nucleotide sequence ID" value="NZ_PDJN01000001.1"/>
</dbReference>
<proteinExistence type="predicted"/>
<gene>
    <name evidence="1" type="ORF">DM05_0051</name>
</gene>
<accession>A0A7Z1K3Z8</accession>
<evidence type="ECO:0000313" key="1">
    <source>
        <dbReference type="EMBL" id="PFG69759.1"/>
    </source>
</evidence>
<comment type="caution">
    <text evidence="1">The sequence shown here is derived from an EMBL/GenBank/DDBJ whole genome shotgun (WGS) entry which is preliminary data.</text>
</comment>
<name>A0A7Z1K3Z8_9PSED</name>
<dbReference type="SUPFAM" id="SSF159501">
    <property type="entry name" value="EreA/ChaN-like"/>
    <property type="match status" value="2"/>
</dbReference>
<sequence length="1905" mass="211445">MSTTSQTFEGIKGHLNQIGHHLLQIEKPLVPEHTPSTELAYLEKTNGILKRYRQQFLAKSRALYQDITQGDLLTRVEALKSSLNTYLLALDRNEQIDGKPRKSFMTFEAGYTALANETAVSTQDRLLHPQQQAMLARVPLGATLRPGLYALSFRYQERTVELAGAFVLTETSRPMVTDLSAVPVGEVMLFTPSRGIEAFGSLTQLNTHVLQGLEDAGQRRDFMALLPVRYRDVTPGAIWPLQLTPITDKPLFEHTYNALLDKRTEDIERALSLVDNPAHEAAVLIDALDQAIAAALPDLEARLQWRSRRLLERHLRHSAPDWYRSASEPRRAALAAHLASYNAARQDLLDVLGPVATPEALARYRLLERLSDELDIHDLAPEHLLVNTRRYVDPIGEYEHDRSLVDLALRGLQAGDAEPGSDFLNKTTLTYHEAPLPPAYQDLTPAWLAQVLTTLQPRIEFGELQQQMHAKPALSRAIEQMLDQRINALAYTAMLQGHLSEEDFQLVQNLRQGTDARLSAATLSLHAAQLQDIWVLRQTDASGTVTRLLLCTPEAPREQQFQAFDTELACQQHILGWSLDNGEKHPPGTLTDYLIKRVALRFRAAMKRVLSGLSFKVQDREYQEISFGNVGSHADCLKAMSAHVLASRVDDYEFSTPNWYRSTHADNRRKLLKLAEDSEGALLTYQDFPLSDAQFPSFADYLHEQAKKRLNLLLGRPQNDVDPDTVWAFSPPALLGSLTPPPLTYTQLYRDGYADGVGFLDEKFSRAAQFKGPKGIDLSALTAEKVARSVTGTWVGARYISEVRTRLLNVGSADYDLRRNATLSITQRQMQNAALECRLEGHIAGVDWTWLERSIASMDETATDTRGTYAIHRLLINGEWVMGTFLFSHADFPTLLYTPNAPDGISFREARQFNYLLKKVPGMVAYFTLRVGAQSQANVRTFLETAKAQLPEDLNKTDTSPARYDATRAQPPLLDLRRALYDMKLQRRIDDVEGTTANRTQMITGILWTCVEWVTAIATAPFPIVSLSLGMLLAFKDGMLALNAYQQGDTSAAVAHLIGYVLNSAGAAFTDLRPALVSLKQLATPALREAAQSATAASEALKLVHPLQPPALAPADMQAVLFDGELLWAKNTPDPIGRYLLYRLDPPTGKLISTTRVAAPDAQGVWRRTGVTGGAPKYEKLPDTPEPLKPYEMPAKYANKLELVLDPDVRTGILLRSEWDFGSQDVILGSAAIELKSLRTAYLQQAERLATDAKDFFKTLDPLPARAELPALDASTSFAQLIASDAFSGNKNLVIGAVPGSIASKQLLVTHMDALISKGFKHLYIEYLPGDVFRPKLEKLNSGKSWQHIERHLKTVDKAFGLADNAEYSYVALVRKAQEKGVKIKALDASTSYLLDDALQMGDTPPTTPRGNSIRNYYSHKAIQADALDEQDERWVALVDHSRLRTFEQTPGLADLQDAVALRVVDVGTDQPVGVWIDTPVAGEALARGDYRLAMRTPYKAPEPAASPSTAPAAAAHYSEYDIAVPLRDSIVRQTSTRHGLDTRYFPQNPEHQEAFRAFVDTRARLSADADTYLASHVPPARPEPSVLGLPNTPEALLEKIRHSEFSGLVIGEGHNAQSSKRLLRDYMGKLKDLEFKTLYVEHLLTDLHQHELDIFLQTQRLPDNLKRYLTQLDRGHMPGYKGSDTYTEVIQIAARHGMRIRALDCTASYHIKGLGDADVSRNQLFSYFASKVIDADQAAHGPHKWVAFVGSAHTNTHLSVPGLAELQGAVSLHVRDTAPALARNIRAGAWETVSEGISPYTRALRSDLILDAGVAGTKAPAPFVAVDRTRLSRPGLFLIERPSPSQNILLHRSRTGEIVSTPIKVDHNGLFYVDRWEPMQGKRFSYENMLISALKAEVGLTPAP</sequence>
<evidence type="ECO:0008006" key="3">
    <source>
        <dbReference type="Google" id="ProtNLM"/>
    </source>
</evidence>
<dbReference type="CDD" id="cd14729">
    <property type="entry name" value="RtxA-like"/>
    <property type="match status" value="2"/>
</dbReference>
<dbReference type="EMBL" id="PDJN01000001">
    <property type="protein sequence ID" value="PFG69759.1"/>
    <property type="molecule type" value="Genomic_DNA"/>
</dbReference>
<organism evidence="1 2">
    <name type="scientific">Pseudomonas poae</name>
    <dbReference type="NCBI Taxonomy" id="200451"/>
    <lineage>
        <taxon>Bacteria</taxon>
        <taxon>Pseudomonadati</taxon>
        <taxon>Pseudomonadota</taxon>
        <taxon>Gammaproteobacteria</taxon>
        <taxon>Pseudomonadales</taxon>
        <taxon>Pseudomonadaceae</taxon>
        <taxon>Pseudomonas</taxon>
    </lineage>
</organism>
<evidence type="ECO:0000313" key="2">
    <source>
        <dbReference type="Proteomes" id="UP000221580"/>
    </source>
</evidence>
<reference evidence="1 2" key="1">
    <citation type="submission" date="2017-09" db="EMBL/GenBank/DDBJ databases">
        <authorList>
            <person name="DeBolt S."/>
            <person name="Huntemann M."/>
            <person name="Clum A."/>
            <person name="Pillay M."/>
            <person name="Palaniappan K."/>
            <person name="Varghese N."/>
            <person name="Mikhailova N."/>
            <person name="Stamatis D."/>
            <person name="Reddy T."/>
            <person name="Daum C."/>
            <person name="Shapiro N."/>
            <person name="Ivanova N."/>
            <person name="Kyrpides N."/>
            <person name="Woyke T."/>
        </authorList>
    </citation>
    <scope>NUCLEOTIDE SEQUENCE [LARGE SCALE GENOMIC DNA]</scope>
    <source>
        <strain evidence="1 2">A2-S9</strain>
    </source>
</reference>
<dbReference type="Proteomes" id="UP000221580">
    <property type="component" value="Unassembled WGS sequence"/>
</dbReference>
<protein>
    <recommendedName>
        <fullName evidence="3">Toxin</fullName>
    </recommendedName>
</protein>
<reference evidence="1 2" key="2">
    <citation type="submission" date="2017-10" db="EMBL/GenBank/DDBJ databases">
        <title>Bacterial endophytes that colonize and modify switchgrass growth.</title>
        <authorList>
            <person name="Debolt S."/>
        </authorList>
    </citation>
    <scope>NUCLEOTIDE SEQUENCE [LARGE SCALE GENOMIC DNA]</scope>
    <source>
        <strain evidence="1 2">A2-S9</strain>
    </source>
</reference>